<feature type="domain" description="DUF4283" evidence="1">
    <location>
        <begin position="32"/>
        <end position="115"/>
    </location>
</feature>
<sequence>MEDDDILCGLSSLLVSSKMLPIQASSEDILPKEEWSRSLIIKVVTDKAIKVACLKEMLCKSWKIEDLTIMDFGSSSFMVELPTSFGCDQICEKGPWLFDNDLIVLQKTDANMQPKEYSLSKVDFWVHHRSKHILLLSLEICSSETTKQKISQALFDHITLNIRTMVTTKVSSLPKGDDKIVADPTIPPSAIDVAKLDSPSRVTSLALGPTLIQLLS</sequence>
<proteinExistence type="predicted"/>
<evidence type="ECO:0000259" key="1">
    <source>
        <dbReference type="Pfam" id="PF14111"/>
    </source>
</evidence>
<organism evidence="2 3">
    <name type="scientific">Nelumbo nucifera</name>
    <name type="common">Sacred lotus</name>
    <dbReference type="NCBI Taxonomy" id="4432"/>
    <lineage>
        <taxon>Eukaryota</taxon>
        <taxon>Viridiplantae</taxon>
        <taxon>Streptophyta</taxon>
        <taxon>Embryophyta</taxon>
        <taxon>Tracheophyta</taxon>
        <taxon>Spermatophyta</taxon>
        <taxon>Magnoliopsida</taxon>
        <taxon>Proteales</taxon>
        <taxon>Nelumbonaceae</taxon>
        <taxon>Nelumbo</taxon>
    </lineage>
</organism>
<dbReference type="PANTHER" id="PTHR31286">
    <property type="entry name" value="GLYCINE-RICH CELL WALL STRUCTURAL PROTEIN 1.8-LIKE"/>
    <property type="match status" value="1"/>
</dbReference>
<comment type="caution">
    <text evidence="2">The sequence shown here is derived from an EMBL/GenBank/DDBJ whole genome shotgun (WGS) entry which is preliminary data.</text>
</comment>
<dbReference type="PANTHER" id="PTHR31286:SF167">
    <property type="entry name" value="OS09G0268800 PROTEIN"/>
    <property type="match status" value="1"/>
</dbReference>
<name>A0A822XRU3_NELNU</name>
<dbReference type="Pfam" id="PF14111">
    <property type="entry name" value="DUF4283"/>
    <property type="match status" value="1"/>
</dbReference>
<dbReference type="InterPro" id="IPR040256">
    <property type="entry name" value="At4g02000-like"/>
</dbReference>
<keyword evidence="3" id="KW-1185">Reference proteome</keyword>
<dbReference type="Proteomes" id="UP000607653">
    <property type="component" value="Unassembled WGS sequence"/>
</dbReference>
<evidence type="ECO:0000313" key="3">
    <source>
        <dbReference type="Proteomes" id="UP000607653"/>
    </source>
</evidence>
<evidence type="ECO:0000313" key="2">
    <source>
        <dbReference type="EMBL" id="DAD21505.1"/>
    </source>
</evidence>
<protein>
    <recommendedName>
        <fullName evidence="1">DUF4283 domain-containing protein</fullName>
    </recommendedName>
</protein>
<gene>
    <name evidence="2" type="ORF">HUJ06_022968</name>
</gene>
<reference evidence="2 3" key="1">
    <citation type="journal article" date="2020" name="Mol. Biol. Evol.">
        <title>Distinct Expression and Methylation Patterns for Genes with Different Fates following a Single Whole-Genome Duplication in Flowering Plants.</title>
        <authorList>
            <person name="Shi T."/>
            <person name="Rahmani R.S."/>
            <person name="Gugger P.F."/>
            <person name="Wang M."/>
            <person name="Li H."/>
            <person name="Zhang Y."/>
            <person name="Li Z."/>
            <person name="Wang Q."/>
            <person name="Van de Peer Y."/>
            <person name="Marchal K."/>
            <person name="Chen J."/>
        </authorList>
    </citation>
    <scope>NUCLEOTIDE SEQUENCE [LARGE SCALE GENOMIC DNA]</scope>
    <source>
        <tissue evidence="2">Leaf</tissue>
    </source>
</reference>
<dbReference type="AlphaFoldDB" id="A0A822XRU3"/>
<dbReference type="EMBL" id="DUZY01000001">
    <property type="protein sequence ID" value="DAD21505.1"/>
    <property type="molecule type" value="Genomic_DNA"/>
</dbReference>
<accession>A0A822XRU3</accession>
<dbReference type="InterPro" id="IPR025558">
    <property type="entry name" value="DUF4283"/>
</dbReference>